<dbReference type="RefSeq" id="WP_118409956.1">
    <property type="nucleotide sequence ID" value="NZ_CAXSOO010000014.1"/>
</dbReference>
<evidence type="ECO:0000313" key="1">
    <source>
        <dbReference type="EMBL" id="MCB7282029.1"/>
    </source>
</evidence>
<proteinExistence type="predicted"/>
<accession>A0AAW4UZ06</accession>
<gene>
    <name evidence="1" type="ORF">LI282_13420</name>
</gene>
<sequence>MEIIFNKSARKSHAEDTAKDYKRMYFEQLDKTIECYTEWTGARMFIAEMGLIKEYKKFMKSYKERTGY</sequence>
<reference evidence="1" key="1">
    <citation type="submission" date="2021-10" db="EMBL/GenBank/DDBJ databases">
        <title>Collection of gut derived symbiotic bacterial strains cultured from healthy donors.</title>
        <authorList>
            <person name="Lin H."/>
            <person name="Littmann E."/>
            <person name="Kohout C."/>
            <person name="Pamer E.G."/>
        </authorList>
    </citation>
    <scope>NUCLEOTIDE SEQUENCE</scope>
    <source>
        <strain evidence="1">DFI.1.167</strain>
    </source>
</reference>
<evidence type="ECO:0000313" key="2">
    <source>
        <dbReference type="Proteomes" id="UP001199363"/>
    </source>
</evidence>
<protein>
    <recommendedName>
        <fullName evidence="3">Phage protein</fullName>
    </recommendedName>
</protein>
<dbReference type="AlphaFoldDB" id="A0AAW4UZ06"/>
<name>A0AAW4UZ06_PHOVU</name>
<organism evidence="1 2">
    <name type="scientific">Phocaeicola vulgatus</name>
    <name type="common">Bacteroides vulgatus</name>
    <dbReference type="NCBI Taxonomy" id="821"/>
    <lineage>
        <taxon>Bacteria</taxon>
        <taxon>Pseudomonadati</taxon>
        <taxon>Bacteroidota</taxon>
        <taxon>Bacteroidia</taxon>
        <taxon>Bacteroidales</taxon>
        <taxon>Bacteroidaceae</taxon>
        <taxon>Phocaeicola</taxon>
    </lineage>
</organism>
<comment type="caution">
    <text evidence="1">The sequence shown here is derived from an EMBL/GenBank/DDBJ whole genome shotgun (WGS) entry which is preliminary data.</text>
</comment>
<dbReference type="EMBL" id="JAJCQG010000043">
    <property type="protein sequence ID" value="MCB7282029.1"/>
    <property type="molecule type" value="Genomic_DNA"/>
</dbReference>
<dbReference type="Proteomes" id="UP001199363">
    <property type="component" value="Unassembled WGS sequence"/>
</dbReference>
<feature type="non-terminal residue" evidence="1">
    <location>
        <position position="1"/>
    </location>
</feature>
<evidence type="ECO:0008006" key="3">
    <source>
        <dbReference type="Google" id="ProtNLM"/>
    </source>
</evidence>